<feature type="region of interest" description="Disordered" evidence="1">
    <location>
        <begin position="1"/>
        <end position="54"/>
    </location>
</feature>
<gene>
    <name evidence="2" type="ORF">OG994_06830</name>
</gene>
<keyword evidence="3" id="KW-1185">Reference proteome</keyword>
<dbReference type="EMBL" id="CP108084">
    <property type="protein sequence ID" value="WUP51214.1"/>
    <property type="molecule type" value="Genomic_DNA"/>
</dbReference>
<dbReference type="RefSeq" id="WP_158610067.1">
    <property type="nucleotide sequence ID" value="NZ_CP108084.1"/>
</dbReference>
<dbReference type="Proteomes" id="UP001432190">
    <property type="component" value="Chromosome"/>
</dbReference>
<feature type="compositionally biased region" description="Polar residues" evidence="1">
    <location>
        <begin position="1"/>
        <end position="11"/>
    </location>
</feature>
<evidence type="ECO:0000313" key="2">
    <source>
        <dbReference type="EMBL" id="WUP51214.1"/>
    </source>
</evidence>
<proteinExistence type="predicted"/>
<reference evidence="2" key="1">
    <citation type="submission" date="2022-10" db="EMBL/GenBank/DDBJ databases">
        <title>The complete genomes of actinobacterial strains from the NBC collection.</title>
        <authorList>
            <person name="Joergensen T.S."/>
            <person name="Alvarez Arevalo M."/>
            <person name="Sterndorff E.B."/>
            <person name="Faurdal D."/>
            <person name="Vuksanovic O."/>
            <person name="Mourched A.-S."/>
            <person name="Charusanti P."/>
            <person name="Shaw S."/>
            <person name="Blin K."/>
            <person name="Weber T."/>
        </authorList>
    </citation>
    <scope>NUCLEOTIDE SEQUENCE</scope>
    <source>
        <strain evidence="2">NBC_00256</strain>
    </source>
</reference>
<accession>A0ABZ1SB43</accession>
<organism evidence="2 3">
    <name type="scientific">Micromonospora globbae</name>
    <dbReference type="NCBI Taxonomy" id="1894969"/>
    <lineage>
        <taxon>Bacteria</taxon>
        <taxon>Bacillati</taxon>
        <taxon>Actinomycetota</taxon>
        <taxon>Actinomycetes</taxon>
        <taxon>Micromonosporales</taxon>
        <taxon>Micromonosporaceae</taxon>
        <taxon>Micromonospora</taxon>
    </lineage>
</organism>
<evidence type="ECO:0000256" key="1">
    <source>
        <dbReference type="SAM" id="MobiDB-lite"/>
    </source>
</evidence>
<name>A0ABZ1SB43_9ACTN</name>
<sequence>MNSMPMSNDQRQPIYLRQSGRKQLTARQRRRVEQKQGRIERLGGQFREARGPGR</sequence>
<protein>
    <submittedName>
        <fullName evidence="2">Uncharacterized protein</fullName>
    </submittedName>
</protein>
<evidence type="ECO:0000313" key="3">
    <source>
        <dbReference type="Proteomes" id="UP001432190"/>
    </source>
</evidence>
<feature type="compositionally biased region" description="Basic and acidic residues" evidence="1">
    <location>
        <begin position="31"/>
        <end position="54"/>
    </location>
</feature>